<accession>S8DFV7</accession>
<evidence type="ECO:0000256" key="1">
    <source>
        <dbReference type="SAM" id="MobiDB-lite"/>
    </source>
</evidence>
<dbReference type="Proteomes" id="UP000015241">
    <property type="component" value="Unassembled WGS sequence"/>
</dbReference>
<feature type="compositionally biased region" description="Pro residues" evidence="1">
    <location>
        <begin position="18"/>
        <end position="28"/>
    </location>
</feature>
<evidence type="ECO:0000313" key="3">
    <source>
        <dbReference type="Proteomes" id="UP000015241"/>
    </source>
</evidence>
<reference evidence="2 3" key="1">
    <citation type="journal article" date="2012" name="Science">
        <title>The Paleozoic origin of enzymatic lignin decomposition reconstructed from 31 fungal genomes.</title>
        <authorList>
            <person name="Floudas D."/>
            <person name="Binder M."/>
            <person name="Riley R."/>
            <person name="Barry K."/>
            <person name="Blanchette R.A."/>
            <person name="Henrissat B."/>
            <person name="Martinez A.T."/>
            <person name="Otillar R."/>
            <person name="Spatafora J.W."/>
            <person name="Yadav J.S."/>
            <person name="Aerts A."/>
            <person name="Benoit I."/>
            <person name="Boyd A."/>
            <person name="Carlson A."/>
            <person name="Copeland A."/>
            <person name="Coutinho P.M."/>
            <person name="de Vries R.P."/>
            <person name="Ferreira P."/>
            <person name="Findley K."/>
            <person name="Foster B."/>
            <person name="Gaskell J."/>
            <person name="Glotzer D."/>
            <person name="Gorecki P."/>
            <person name="Heitman J."/>
            <person name="Hesse C."/>
            <person name="Hori C."/>
            <person name="Igarashi K."/>
            <person name="Jurgens J.A."/>
            <person name="Kallen N."/>
            <person name="Kersten P."/>
            <person name="Kohler A."/>
            <person name="Kuees U."/>
            <person name="Kumar T.K.A."/>
            <person name="Kuo A."/>
            <person name="LaButti K."/>
            <person name="Larrondo L.F."/>
            <person name="Lindquist E."/>
            <person name="Ling A."/>
            <person name="Lombard V."/>
            <person name="Lucas S."/>
            <person name="Lundell T."/>
            <person name="Martin R."/>
            <person name="McLaughlin D.J."/>
            <person name="Morgenstern I."/>
            <person name="Morin E."/>
            <person name="Murat C."/>
            <person name="Nagy L.G."/>
            <person name="Nolan M."/>
            <person name="Ohm R.A."/>
            <person name="Patyshakuliyeva A."/>
            <person name="Rokas A."/>
            <person name="Ruiz-Duenas F.J."/>
            <person name="Sabat G."/>
            <person name="Salamov A."/>
            <person name="Samejima M."/>
            <person name="Schmutz J."/>
            <person name="Slot J.C."/>
            <person name="St John F."/>
            <person name="Stenlid J."/>
            <person name="Sun H."/>
            <person name="Sun S."/>
            <person name="Syed K."/>
            <person name="Tsang A."/>
            <person name="Wiebenga A."/>
            <person name="Young D."/>
            <person name="Pisabarro A."/>
            <person name="Eastwood D.C."/>
            <person name="Martin F."/>
            <person name="Cullen D."/>
            <person name="Grigoriev I.V."/>
            <person name="Hibbett D.S."/>
        </authorList>
    </citation>
    <scope>NUCLEOTIDE SEQUENCE</scope>
    <source>
        <strain evidence="3">FP-58527</strain>
    </source>
</reference>
<gene>
    <name evidence="2" type="ORF">FOMPIDRAFT_1056858</name>
</gene>
<dbReference type="AlphaFoldDB" id="S8DFV7"/>
<protein>
    <submittedName>
        <fullName evidence="2">Uncharacterized protein</fullName>
    </submittedName>
</protein>
<dbReference type="InParanoid" id="S8DFV7"/>
<dbReference type="HOGENOM" id="CLU_2352242_0_0_1"/>
<feature type="region of interest" description="Disordered" evidence="1">
    <location>
        <begin position="1"/>
        <end position="77"/>
    </location>
</feature>
<sequence length="97" mass="10578">MAQPPIPVDILPASVPLPHTPPRPPLVAPVPAQACARPPTPPTHAHTEHPPPATRPHGDRQVPPPPHIPRRARPRALAIPLSLHHCLERERAQPDLR</sequence>
<evidence type="ECO:0000313" key="2">
    <source>
        <dbReference type="EMBL" id="EPS92456.1"/>
    </source>
</evidence>
<name>S8DFV7_FOMSC</name>
<feature type="non-terminal residue" evidence="2">
    <location>
        <position position="97"/>
    </location>
</feature>
<organism evidence="2 3">
    <name type="scientific">Fomitopsis schrenkii</name>
    <name type="common">Brown rot fungus</name>
    <dbReference type="NCBI Taxonomy" id="2126942"/>
    <lineage>
        <taxon>Eukaryota</taxon>
        <taxon>Fungi</taxon>
        <taxon>Dikarya</taxon>
        <taxon>Basidiomycota</taxon>
        <taxon>Agaricomycotina</taxon>
        <taxon>Agaricomycetes</taxon>
        <taxon>Polyporales</taxon>
        <taxon>Fomitopsis</taxon>
    </lineage>
</organism>
<dbReference type="EMBL" id="KE504578">
    <property type="protein sequence ID" value="EPS92456.1"/>
    <property type="molecule type" value="Genomic_DNA"/>
</dbReference>
<keyword evidence="3" id="KW-1185">Reference proteome</keyword>
<proteinExistence type="predicted"/>